<keyword evidence="10" id="KW-1185">Reference proteome</keyword>
<dbReference type="Pfam" id="PF21088">
    <property type="entry name" value="MS_channel_1st"/>
    <property type="match status" value="1"/>
</dbReference>
<dbReference type="AlphaFoldDB" id="A0A4Q2IX35"/>
<comment type="similarity">
    <text evidence="2">Belongs to the MscS (TC 1.A.23) family.</text>
</comment>
<dbReference type="RefSeq" id="WP_129341089.1">
    <property type="nucleotide sequence ID" value="NZ_JACIDD010000001.1"/>
</dbReference>
<dbReference type="GO" id="GO:0008381">
    <property type="term" value="F:mechanosensitive monoatomic ion channel activity"/>
    <property type="evidence" value="ECO:0007669"/>
    <property type="project" value="UniProtKB-ARBA"/>
</dbReference>
<dbReference type="InterPro" id="IPR011014">
    <property type="entry name" value="MscS_channel_TM-2"/>
</dbReference>
<accession>A0A4Q2IX35</accession>
<evidence type="ECO:0000256" key="1">
    <source>
        <dbReference type="ARBA" id="ARBA00004651"/>
    </source>
</evidence>
<dbReference type="InterPro" id="IPR023408">
    <property type="entry name" value="MscS_beta-dom_sf"/>
</dbReference>
<dbReference type="SUPFAM" id="SSF82689">
    <property type="entry name" value="Mechanosensitive channel protein MscS (YggB), C-terminal domain"/>
    <property type="match status" value="1"/>
</dbReference>
<evidence type="ECO:0000256" key="5">
    <source>
        <dbReference type="ARBA" id="ARBA00022989"/>
    </source>
</evidence>
<feature type="domain" description="Mechanosensitive ion channel transmembrane helices 2/3" evidence="8">
    <location>
        <begin position="314"/>
        <end position="352"/>
    </location>
</feature>
<dbReference type="InterPro" id="IPR011066">
    <property type="entry name" value="MscS_channel_C_sf"/>
</dbReference>
<evidence type="ECO:0000256" key="4">
    <source>
        <dbReference type="ARBA" id="ARBA00022692"/>
    </source>
</evidence>
<sequence>MLVIKRLLAALLLTMLAWAPAHAQEASGNTTAPAVLADTYGRETPRSAVTGLVKALGEQDYARAANYFELAPPNTPRAAAAASDLARRLQAALDSGGSLIPFAGLSNEATGRIDDTLPPEQEQVGTLNLEGKEEPILLVRGDVGEGQQLWRISNQTIKVLRTHAPAPPAAAPAESITETSVAGAPVLDWGLLLGLAAASFIGLRLLASLVLMGLGRVVRDREQSSTFRFSHAALPPLSLFLAVVGFYIYADALPVSIVARQTLLRYAGIVAWVALAWFALRFVDAISRLIIARMQRSQRRQAVSVITLLRRSAKVLLLAIALVAILDTLGIDVTTGIAALGIGGIALALGAQKTIENLVGSVTVIVDRPVQVGDFCKVGDVLGTVEDVGMRSTRIRTNDRTVVTIPNGNFASLQIENFAPRDRFLFNPVIAIEYGIPADKLREGISIVEGVLKEHAQIDRDGARATLAGLGESSLNVEVFSYITVTDAVEAIHIKQELLLTILERLEEAGVGLAFPTRTLHLPEALKITRAPAKPEELSNSEKE</sequence>
<dbReference type="PANTHER" id="PTHR30566:SF5">
    <property type="entry name" value="MECHANOSENSITIVE ION CHANNEL PROTEIN 1, MITOCHONDRIAL-RELATED"/>
    <property type="match status" value="1"/>
</dbReference>
<evidence type="ECO:0000259" key="7">
    <source>
        <dbReference type="Pfam" id="PF00924"/>
    </source>
</evidence>
<feature type="domain" description="Mechanosensitive ion channel MscS" evidence="7">
    <location>
        <begin position="354"/>
        <end position="418"/>
    </location>
</feature>
<keyword evidence="3" id="KW-1003">Cell membrane</keyword>
<reference evidence="9 10" key="1">
    <citation type="submission" date="2019-01" db="EMBL/GenBank/DDBJ databases">
        <title>Sphingomonas mucosissima sp. nov. and Sphingomonas desiccabilis sp. nov., from biological soil crusts in the Colorado Plateau, USA.</title>
        <authorList>
            <person name="Zhu D."/>
        </authorList>
    </citation>
    <scope>NUCLEOTIDE SEQUENCE [LARGE SCALE GENOMIC DNA]</scope>
    <source>
        <strain evidence="9 10">CP1D</strain>
    </source>
</reference>
<dbReference type="PANTHER" id="PTHR30566">
    <property type="entry name" value="YNAI-RELATED MECHANOSENSITIVE ION CHANNEL"/>
    <property type="match status" value="1"/>
</dbReference>
<protein>
    <submittedName>
        <fullName evidence="9">Mechanosensitive ion channel family protein</fullName>
    </submittedName>
</protein>
<comment type="caution">
    <text evidence="9">The sequence shown here is derived from an EMBL/GenBank/DDBJ whole genome shotgun (WGS) entry which is preliminary data.</text>
</comment>
<dbReference type="Pfam" id="PF00924">
    <property type="entry name" value="MS_channel_2nd"/>
    <property type="match status" value="1"/>
</dbReference>
<dbReference type="InterPro" id="IPR006685">
    <property type="entry name" value="MscS_channel_2nd"/>
</dbReference>
<dbReference type="SUPFAM" id="SSF82861">
    <property type="entry name" value="Mechanosensitive channel protein MscS (YggB), transmembrane region"/>
    <property type="match status" value="1"/>
</dbReference>
<dbReference type="Gene3D" id="3.30.70.100">
    <property type="match status" value="1"/>
</dbReference>
<dbReference type="OrthoDB" id="9809206at2"/>
<keyword evidence="4" id="KW-0812">Transmembrane</keyword>
<proteinExistence type="inferred from homology"/>
<name>A0A4Q2IX35_9SPHN</name>
<evidence type="ECO:0000313" key="9">
    <source>
        <dbReference type="EMBL" id="RXZ35319.1"/>
    </source>
</evidence>
<keyword evidence="5" id="KW-1133">Transmembrane helix</keyword>
<comment type="subcellular location">
    <subcellularLocation>
        <location evidence="1">Cell membrane</location>
        <topology evidence="1">Multi-pass membrane protein</topology>
    </subcellularLocation>
</comment>
<evidence type="ECO:0000256" key="3">
    <source>
        <dbReference type="ARBA" id="ARBA00022475"/>
    </source>
</evidence>
<gene>
    <name evidence="9" type="ORF">EO081_06750</name>
</gene>
<evidence type="ECO:0000313" key="10">
    <source>
        <dbReference type="Proteomes" id="UP000292347"/>
    </source>
</evidence>
<keyword evidence="6" id="KW-0472">Membrane</keyword>
<dbReference type="InterPro" id="IPR006686">
    <property type="entry name" value="MscS_channel_CS"/>
</dbReference>
<dbReference type="GO" id="GO:0005886">
    <property type="term" value="C:plasma membrane"/>
    <property type="evidence" value="ECO:0007669"/>
    <property type="project" value="UniProtKB-SubCell"/>
</dbReference>
<dbReference type="SUPFAM" id="SSF50182">
    <property type="entry name" value="Sm-like ribonucleoproteins"/>
    <property type="match status" value="1"/>
</dbReference>
<dbReference type="InterPro" id="IPR010920">
    <property type="entry name" value="LSM_dom_sf"/>
</dbReference>
<evidence type="ECO:0000256" key="6">
    <source>
        <dbReference type="ARBA" id="ARBA00023136"/>
    </source>
</evidence>
<evidence type="ECO:0000259" key="8">
    <source>
        <dbReference type="Pfam" id="PF21088"/>
    </source>
</evidence>
<dbReference type="Gene3D" id="1.10.287.1260">
    <property type="match status" value="1"/>
</dbReference>
<dbReference type="EMBL" id="SDPT01000001">
    <property type="protein sequence ID" value="RXZ35319.1"/>
    <property type="molecule type" value="Genomic_DNA"/>
</dbReference>
<evidence type="ECO:0000256" key="2">
    <source>
        <dbReference type="ARBA" id="ARBA00008017"/>
    </source>
</evidence>
<organism evidence="9 10">
    <name type="scientific">Sphingomonas desiccabilis</name>
    <dbReference type="NCBI Taxonomy" id="429134"/>
    <lineage>
        <taxon>Bacteria</taxon>
        <taxon>Pseudomonadati</taxon>
        <taxon>Pseudomonadota</taxon>
        <taxon>Alphaproteobacteria</taxon>
        <taxon>Sphingomonadales</taxon>
        <taxon>Sphingomonadaceae</taxon>
        <taxon>Sphingomonas</taxon>
    </lineage>
</organism>
<dbReference type="Gene3D" id="2.30.30.60">
    <property type="match status" value="1"/>
</dbReference>
<dbReference type="PROSITE" id="PS01246">
    <property type="entry name" value="UPF0003"/>
    <property type="match status" value="1"/>
</dbReference>
<dbReference type="InterPro" id="IPR049142">
    <property type="entry name" value="MS_channel_1st"/>
</dbReference>
<dbReference type="Proteomes" id="UP000292347">
    <property type="component" value="Unassembled WGS sequence"/>
</dbReference>